<keyword evidence="2 6" id="KW-0418">Kinase</keyword>
<proteinExistence type="predicted"/>
<evidence type="ECO:0000256" key="2">
    <source>
        <dbReference type="ARBA" id="ARBA00022777"/>
    </source>
</evidence>
<dbReference type="eggNOG" id="COG4585">
    <property type="taxonomic scope" value="Bacteria"/>
</dbReference>
<dbReference type="PANTHER" id="PTHR24421:SF63">
    <property type="entry name" value="SENSOR HISTIDINE KINASE DESK"/>
    <property type="match status" value="1"/>
</dbReference>
<keyword evidence="4" id="KW-1133">Transmembrane helix</keyword>
<feature type="transmembrane region" description="Helical" evidence="4">
    <location>
        <begin position="51"/>
        <end position="77"/>
    </location>
</feature>
<dbReference type="InterPro" id="IPR050482">
    <property type="entry name" value="Sensor_HK_TwoCompSys"/>
</dbReference>
<feature type="transmembrane region" description="Helical" evidence="4">
    <location>
        <begin position="149"/>
        <end position="167"/>
    </location>
</feature>
<reference evidence="6 7" key="1">
    <citation type="submission" date="2011-05" db="EMBL/GenBank/DDBJ databases">
        <title>Complete sequence of Isoptericola variabilis 225.</title>
        <authorList>
            <consortium name="US DOE Joint Genome Institute"/>
            <person name="Lucas S."/>
            <person name="Han J."/>
            <person name="Lapidus A."/>
            <person name="Cheng J.-F."/>
            <person name="Goodwin L."/>
            <person name="Pitluck S."/>
            <person name="Peters L."/>
            <person name="Mikhailova N."/>
            <person name="Zeytun A."/>
            <person name="Han C."/>
            <person name="Tapia R."/>
            <person name="Land M."/>
            <person name="Hauser L."/>
            <person name="Kyrpides N."/>
            <person name="Ivanova N."/>
            <person name="Pagani I."/>
            <person name="Siebers A."/>
            <person name="Allgaier M."/>
            <person name="Thelen M."/>
            <person name="Hugenholtz P."/>
            <person name="Gladden J."/>
            <person name="Woyke T."/>
        </authorList>
    </citation>
    <scope>NUCLEOTIDE SEQUENCE [LARGE SCALE GENOMIC DNA]</scope>
    <source>
        <strain evidence="7">225</strain>
    </source>
</reference>
<keyword evidence="4" id="KW-0472">Membrane</keyword>
<dbReference type="Proteomes" id="UP000009236">
    <property type="component" value="Chromosome"/>
</dbReference>
<evidence type="ECO:0000256" key="3">
    <source>
        <dbReference type="ARBA" id="ARBA00023012"/>
    </source>
</evidence>
<dbReference type="RefSeq" id="WP_013839815.1">
    <property type="nucleotide sequence ID" value="NC_015588.1"/>
</dbReference>
<feature type="transmembrane region" description="Helical" evidence="4">
    <location>
        <begin position="89"/>
        <end position="109"/>
    </location>
</feature>
<evidence type="ECO:0000313" key="6">
    <source>
        <dbReference type="EMBL" id="AEG45424.1"/>
    </source>
</evidence>
<evidence type="ECO:0000313" key="7">
    <source>
        <dbReference type="Proteomes" id="UP000009236"/>
    </source>
</evidence>
<dbReference type="GO" id="GO:0000155">
    <property type="term" value="F:phosphorelay sensor kinase activity"/>
    <property type="evidence" value="ECO:0007669"/>
    <property type="project" value="InterPro"/>
</dbReference>
<feature type="domain" description="Signal transduction histidine kinase subgroup 3 dimerisation and phosphoacceptor" evidence="5">
    <location>
        <begin position="219"/>
        <end position="285"/>
    </location>
</feature>
<dbReference type="KEGG" id="iva:Isova_2727"/>
<dbReference type="PANTHER" id="PTHR24421">
    <property type="entry name" value="NITRATE/NITRITE SENSOR PROTEIN NARX-RELATED"/>
    <property type="match status" value="1"/>
</dbReference>
<evidence type="ECO:0000256" key="1">
    <source>
        <dbReference type="ARBA" id="ARBA00022679"/>
    </source>
</evidence>
<dbReference type="GO" id="GO:0016020">
    <property type="term" value="C:membrane"/>
    <property type="evidence" value="ECO:0007669"/>
    <property type="project" value="InterPro"/>
</dbReference>
<sequence length="437" mass="45181">MDRRPHGPLRTMAGARGVEVYTRCTMYSFALNEPFFYLLAVAALARGEPPTPAVAIAVAVLAVAHTGLCTLTAHLGLGRDPFATRAQRAVLVALGAVSVALVLVALVALPSTSGDRHLWFENDPRSVVVTVVAAFTLAALSAVHTMGRLTVAAAGATAVVVAARAVSDPGSGLIGLAVSAFAIILFSVASFRLTVWILLVVRELDAARQVSARLAVAEERLRIARDMHDVVGRALSAVAVKSELAAALARRGDDRAADEMLEVRALAQDSLREVRGVVAGYRAPDLATELAGARSVLRAAGIAARVVGEAPALAAPHAEALAWVVREAVTNVVRHSDARECMLRLVRLSDGGTELRIVNDGVVPAASGTSSDGSGIAGLRERVEAVGGTLTADGDGDRFTLTARVPATDPPPAVAREAGAAVVPDPYALQAAGERNA</sequence>
<gene>
    <name evidence="6" type="ordered locus">Isova_2727</name>
</gene>
<feature type="transmembrane region" description="Helical" evidence="4">
    <location>
        <begin position="173"/>
        <end position="201"/>
    </location>
</feature>
<keyword evidence="7" id="KW-1185">Reference proteome</keyword>
<dbReference type="HOGENOM" id="CLU_000445_20_8_11"/>
<dbReference type="STRING" id="743718.Isova_2727"/>
<keyword evidence="3" id="KW-0902">Two-component regulatory system</keyword>
<feature type="transmembrane region" description="Helical" evidence="4">
    <location>
        <begin position="124"/>
        <end position="142"/>
    </location>
</feature>
<keyword evidence="4" id="KW-0812">Transmembrane</keyword>
<dbReference type="Pfam" id="PF07730">
    <property type="entry name" value="HisKA_3"/>
    <property type="match status" value="1"/>
</dbReference>
<dbReference type="Gene3D" id="1.20.5.1930">
    <property type="match status" value="1"/>
</dbReference>
<dbReference type="CDD" id="cd16917">
    <property type="entry name" value="HATPase_UhpB-NarQ-NarX-like"/>
    <property type="match status" value="1"/>
</dbReference>
<name>F6FUJ7_ISOV2</name>
<dbReference type="Gene3D" id="3.30.565.10">
    <property type="entry name" value="Histidine kinase-like ATPase, C-terminal domain"/>
    <property type="match status" value="1"/>
</dbReference>
<dbReference type="InterPro" id="IPR011712">
    <property type="entry name" value="Sig_transdc_His_kin_sub3_dim/P"/>
</dbReference>
<dbReference type="GO" id="GO:0046983">
    <property type="term" value="F:protein dimerization activity"/>
    <property type="evidence" value="ECO:0007669"/>
    <property type="project" value="InterPro"/>
</dbReference>
<evidence type="ECO:0000259" key="5">
    <source>
        <dbReference type="Pfam" id="PF07730"/>
    </source>
</evidence>
<feature type="transmembrane region" description="Helical" evidence="4">
    <location>
        <begin position="20"/>
        <end position="45"/>
    </location>
</feature>
<dbReference type="AlphaFoldDB" id="F6FUJ7"/>
<keyword evidence="1" id="KW-0808">Transferase</keyword>
<evidence type="ECO:0000256" key="4">
    <source>
        <dbReference type="SAM" id="Phobius"/>
    </source>
</evidence>
<organism evidence="7">
    <name type="scientific">Isoptericola variabilis (strain 225)</name>
    <dbReference type="NCBI Taxonomy" id="743718"/>
    <lineage>
        <taxon>Bacteria</taxon>
        <taxon>Bacillati</taxon>
        <taxon>Actinomycetota</taxon>
        <taxon>Actinomycetes</taxon>
        <taxon>Micrococcales</taxon>
        <taxon>Promicromonosporaceae</taxon>
        <taxon>Isoptericola</taxon>
    </lineage>
</organism>
<protein>
    <submittedName>
        <fullName evidence="6">Putative signal transduction histidine kinase</fullName>
    </submittedName>
</protein>
<dbReference type="InterPro" id="IPR036890">
    <property type="entry name" value="HATPase_C_sf"/>
</dbReference>
<dbReference type="SUPFAM" id="SSF55874">
    <property type="entry name" value="ATPase domain of HSP90 chaperone/DNA topoisomerase II/histidine kinase"/>
    <property type="match status" value="1"/>
</dbReference>
<dbReference type="EMBL" id="CP002810">
    <property type="protein sequence ID" value="AEG45424.1"/>
    <property type="molecule type" value="Genomic_DNA"/>
</dbReference>
<accession>F6FUJ7</accession>